<dbReference type="EMBL" id="JAHUTJ010079328">
    <property type="protein sequence ID" value="MED6295461.1"/>
    <property type="molecule type" value="Genomic_DNA"/>
</dbReference>
<evidence type="ECO:0000313" key="2">
    <source>
        <dbReference type="Proteomes" id="UP001352852"/>
    </source>
</evidence>
<comment type="caution">
    <text evidence="1">The sequence shown here is derived from an EMBL/GenBank/DDBJ whole genome shotgun (WGS) entry which is preliminary data.</text>
</comment>
<organism evidence="1 2">
    <name type="scientific">Characodon lateralis</name>
    <dbReference type="NCBI Taxonomy" id="208331"/>
    <lineage>
        <taxon>Eukaryota</taxon>
        <taxon>Metazoa</taxon>
        <taxon>Chordata</taxon>
        <taxon>Craniata</taxon>
        <taxon>Vertebrata</taxon>
        <taxon>Euteleostomi</taxon>
        <taxon>Actinopterygii</taxon>
        <taxon>Neopterygii</taxon>
        <taxon>Teleostei</taxon>
        <taxon>Neoteleostei</taxon>
        <taxon>Acanthomorphata</taxon>
        <taxon>Ovalentaria</taxon>
        <taxon>Atherinomorphae</taxon>
        <taxon>Cyprinodontiformes</taxon>
        <taxon>Goodeidae</taxon>
        <taxon>Characodon</taxon>
    </lineage>
</organism>
<proteinExistence type="predicted"/>
<protein>
    <submittedName>
        <fullName evidence="1">Uncharacterized protein</fullName>
    </submittedName>
</protein>
<evidence type="ECO:0000313" key="1">
    <source>
        <dbReference type="EMBL" id="MED6295461.1"/>
    </source>
</evidence>
<keyword evidence="2" id="KW-1185">Reference proteome</keyword>
<name>A0ABU7F7R9_9TELE</name>
<reference evidence="1 2" key="1">
    <citation type="submission" date="2021-06" db="EMBL/GenBank/DDBJ databases">
        <authorList>
            <person name="Palmer J.M."/>
        </authorList>
    </citation>
    <scope>NUCLEOTIDE SEQUENCE [LARGE SCALE GENOMIC DNA]</scope>
    <source>
        <strain evidence="1 2">CL_MEX2019</strain>
        <tissue evidence="1">Muscle</tissue>
    </source>
</reference>
<sequence>METTEGLHSGNAVQITSFYIKSRSLLFQQAHGTSAPKYSPQTDTKTPLSVSLRAPISNITDGPKPAGREMFLSLLHLKGCSGSHVTCQQEIKPRLKTAPTLRAGRR</sequence>
<dbReference type="Proteomes" id="UP001352852">
    <property type="component" value="Unassembled WGS sequence"/>
</dbReference>
<accession>A0ABU7F7R9</accession>
<gene>
    <name evidence="1" type="ORF">CHARACLAT_032139</name>
</gene>